<dbReference type="EMBL" id="JBHSYQ010000004">
    <property type="protein sequence ID" value="MFC6998071.1"/>
    <property type="molecule type" value="Genomic_DNA"/>
</dbReference>
<name>A0ABW2DMS5_9BACT</name>
<proteinExistence type="predicted"/>
<evidence type="ECO:0000313" key="2">
    <source>
        <dbReference type="Proteomes" id="UP001596405"/>
    </source>
</evidence>
<organism evidence="1 2">
    <name type="scientific">Rufibacter roseus</name>
    <dbReference type="NCBI Taxonomy" id="1567108"/>
    <lineage>
        <taxon>Bacteria</taxon>
        <taxon>Pseudomonadati</taxon>
        <taxon>Bacteroidota</taxon>
        <taxon>Cytophagia</taxon>
        <taxon>Cytophagales</taxon>
        <taxon>Hymenobacteraceae</taxon>
        <taxon>Rufibacter</taxon>
    </lineage>
</organism>
<protein>
    <submittedName>
        <fullName evidence="1">Uncharacterized protein</fullName>
    </submittedName>
</protein>
<dbReference type="RefSeq" id="WP_161486730.1">
    <property type="nucleotide sequence ID" value="NZ_JBHSYQ010000004.1"/>
</dbReference>
<sequence>MGDARTGNCPSSDCTILADIVWQAQGNLARTSEVNHIASQVIEALSALNARPTNDLGGFEVNRHYLESSNTLNESNGSHVIIRRLLRFRDLVFETVTT</sequence>
<gene>
    <name evidence="1" type="ORF">ACFQHR_10575</name>
</gene>
<dbReference type="Proteomes" id="UP001596405">
    <property type="component" value="Unassembled WGS sequence"/>
</dbReference>
<keyword evidence="2" id="KW-1185">Reference proteome</keyword>
<evidence type="ECO:0000313" key="1">
    <source>
        <dbReference type="EMBL" id="MFC6998071.1"/>
    </source>
</evidence>
<comment type="caution">
    <text evidence="1">The sequence shown here is derived from an EMBL/GenBank/DDBJ whole genome shotgun (WGS) entry which is preliminary data.</text>
</comment>
<accession>A0ABW2DMS5</accession>
<reference evidence="2" key="1">
    <citation type="journal article" date="2019" name="Int. J. Syst. Evol. Microbiol.">
        <title>The Global Catalogue of Microorganisms (GCM) 10K type strain sequencing project: providing services to taxonomists for standard genome sequencing and annotation.</title>
        <authorList>
            <consortium name="The Broad Institute Genomics Platform"/>
            <consortium name="The Broad Institute Genome Sequencing Center for Infectious Disease"/>
            <person name="Wu L."/>
            <person name="Ma J."/>
        </authorList>
    </citation>
    <scope>NUCLEOTIDE SEQUENCE [LARGE SCALE GENOMIC DNA]</scope>
    <source>
        <strain evidence="2">CGMCC 4.7393</strain>
    </source>
</reference>